<proteinExistence type="predicted"/>
<comment type="caution">
    <text evidence="1">The sequence shown here is derived from an EMBL/GenBank/DDBJ whole genome shotgun (WGS) entry which is preliminary data.</text>
</comment>
<keyword evidence="2" id="KW-1185">Reference proteome</keyword>
<dbReference type="Proteomes" id="UP001274830">
    <property type="component" value="Unassembled WGS sequence"/>
</dbReference>
<reference evidence="1" key="1">
    <citation type="submission" date="2023-07" db="EMBL/GenBank/DDBJ databases">
        <title>Black Yeasts Isolated from many extreme environments.</title>
        <authorList>
            <person name="Coleine C."/>
            <person name="Stajich J.E."/>
            <person name="Selbmann L."/>
        </authorList>
    </citation>
    <scope>NUCLEOTIDE SEQUENCE</scope>
    <source>
        <strain evidence="1">CCFEE 5485</strain>
    </source>
</reference>
<name>A0AAE0WRJ0_9PEZI</name>
<evidence type="ECO:0000313" key="1">
    <source>
        <dbReference type="EMBL" id="KAK3676688.1"/>
    </source>
</evidence>
<dbReference type="AlphaFoldDB" id="A0AAE0WRJ0"/>
<evidence type="ECO:0000313" key="2">
    <source>
        <dbReference type="Proteomes" id="UP001274830"/>
    </source>
</evidence>
<sequence length="151" mass="17332">MPPASSSLLCLPAKLRNRIYEYAMITNQRIVLVRGVNDYEHALIKVNKEIPQETLEVFYGGNTFVFEVPLHIDRFYFKPRTLRFSWMKGMRTAMVRAGIVPERVSYIRTSPHWGREVYACITATGRGVDLPLSGTVPASFIHHFDHHSLLV</sequence>
<accession>A0AAE0WRJ0</accession>
<gene>
    <name evidence="1" type="ORF">LTR78_003463</name>
</gene>
<organism evidence="1 2">
    <name type="scientific">Recurvomyces mirabilis</name>
    <dbReference type="NCBI Taxonomy" id="574656"/>
    <lineage>
        <taxon>Eukaryota</taxon>
        <taxon>Fungi</taxon>
        <taxon>Dikarya</taxon>
        <taxon>Ascomycota</taxon>
        <taxon>Pezizomycotina</taxon>
        <taxon>Dothideomycetes</taxon>
        <taxon>Dothideomycetidae</taxon>
        <taxon>Mycosphaerellales</taxon>
        <taxon>Teratosphaeriaceae</taxon>
        <taxon>Recurvomyces</taxon>
    </lineage>
</organism>
<dbReference type="EMBL" id="JAUTXT010000009">
    <property type="protein sequence ID" value="KAK3676688.1"/>
    <property type="molecule type" value="Genomic_DNA"/>
</dbReference>
<protein>
    <submittedName>
        <fullName evidence="1">Uncharacterized protein</fullName>
    </submittedName>
</protein>